<comment type="similarity">
    <text evidence="1">Belongs to the GIPC family.</text>
</comment>
<dbReference type="SUPFAM" id="SSF50156">
    <property type="entry name" value="PDZ domain-like"/>
    <property type="match status" value="1"/>
</dbReference>
<name>A0A6J1RXL1_FRAOC</name>
<dbReference type="Gene3D" id="2.30.42.10">
    <property type="match status" value="1"/>
</dbReference>
<reference evidence="5" key="1">
    <citation type="submission" date="2025-08" db="UniProtKB">
        <authorList>
            <consortium name="RefSeq"/>
        </authorList>
    </citation>
    <scope>IDENTIFICATION</scope>
    <source>
        <tissue evidence="5">Whole organism</tissue>
    </source>
</reference>
<gene>
    <name evidence="5" type="primary">LOC113201694</name>
</gene>
<feature type="region of interest" description="Disordered" evidence="2">
    <location>
        <begin position="229"/>
        <end position="249"/>
    </location>
</feature>
<organism evidence="4 5">
    <name type="scientific">Frankliniella occidentalis</name>
    <name type="common">Western flower thrips</name>
    <name type="synonym">Euthrips occidentalis</name>
    <dbReference type="NCBI Taxonomy" id="133901"/>
    <lineage>
        <taxon>Eukaryota</taxon>
        <taxon>Metazoa</taxon>
        <taxon>Ecdysozoa</taxon>
        <taxon>Arthropoda</taxon>
        <taxon>Hexapoda</taxon>
        <taxon>Insecta</taxon>
        <taxon>Pterygota</taxon>
        <taxon>Neoptera</taxon>
        <taxon>Paraneoptera</taxon>
        <taxon>Thysanoptera</taxon>
        <taxon>Terebrantia</taxon>
        <taxon>Thripoidea</taxon>
        <taxon>Thripidae</taxon>
        <taxon>Frankliniella</taxon>
    </lineage>
</organism>
<dbReference type="InterPro" id="IPR056814">
    <property type="entry name" value="GIPC1-3_GH1"/>
</dbReference>
<dbReference type="RefSeq" id="XP_026271306.1">
    <property type="nucleotide sequence ID" value="XM_026415521.2"/>
</dbReference>
<evidence type="ECO:0000259" key="3">
    <source>
        <dbReference type="PROSITE" id="PS50106"/>
    </source>
</evidence>
<dbReference type="OrthoDB" id="6509831at2759"/>
<dbReference type="PROSITE" id="PS50106">
    <property type="entry name" value="PDZ"/>
    <property type="match status" value="1"/>
</dbReference>
<feature type="domain" description="PDZ" evidence="3">
    <location>
        <begin position="142"/>
        <end position="222"/>
    </location>
</feature>
<sequence length="345" mass="37803">MLKNMPLFNKRSSKKESDAVPVLGDTNGHSNGDVGDGGGRWSGAGAERDLVHGSPNSRSPGPQRPPLVFHCQQAHGSPTGLICGFSTVRELYQKISECYDFLPDDILFCTLNTHKVDMTKLLGGQIGLDDFIFVHRKGRPKEIEITKTEEALGLTITDNGSGYAFIKRIKEGSIIDSVQYIQVGDHIEKIDRVSVVGRRHFEVARMLKEIPKGATFTLRLVEPLKAGFSNIGPRSGPRQGKGNYGSGKETLRLRGNGGAQIEEMPDASMQAAIDHINGLLENFMGINDTELATQLWEKAEGKTNSMDFAEAVDNSDLEELGLPDDFIIELWGVITDARDGRLKPK</sequence>
<dbReference type="InterPro" id="IPR017379">
    <property type="entry name" value="GIPC1/2/3"/>
</dbReference>
<evidence type="ECO:0000256" key="1">
    <source>
        <dbReference type="ARBA" id="ARBA00009011"/>
    </source>
</evidence>
<dbReference type="PANTHER" id="PTHR12259">
    <property type="entry name" value="RGS-GAIP INTERACTING PROTEIN GIPC"/>
    <property type="match status" value="1"/>
</dbReference>
<dbReference type="Pfam" id="PF00595">
    <property type="entry name" value="PDZ"/>
    <property type="match status" value="1"/>
</dbReference>
<dbReference type="PANTHER" id="PTHR12259:SF1">
    <property type="entry name" value="GH21964P"/>
    <property type="match status" value="1"/>
</dbReference>
<dbReference type="AlphaFoldDB" id="A0A6J1RXL1"/>
<feature type="region of interest" description="Disordered" evidence="2">
    <location>
        <begin position="1"/>
        <end position="65"/>
    </location>
</feature>
<dbReference type="InterPro" id="IPR036034">
    <property type="entry name" value="PDZ_sf"/>
</dbReference>
<dbReference type="CTD" id="46027"/>
<keyword evidence="4" id="KW-1185">Reference proteome</keyword>
<proteinExistence type="inferred from homology"/>
<dbReference type="GeneID" id="113201694"/>
<evidence type="ECO:0000256" key="2">
    <source>
        <dbReference type="SAM" id="MobiDB-lite"/>
    </source>
</evidence>
<dbReference type="CDD" id="cd21180">
    <property type="entry name" value="GH2_GIPC"/>
    <property type="match status" value="1"/>
</dbReference>
<accession>A0A6J1RXL1</accession>
<dbReference type="FunFam" id="2.30.42.10:FF:000097">
    <property type="entry name" value="PDZ domain-containing protein GIPC1 isoform 1"/>
    <property type="match status" value="1"/>
</dbReference>
<dbReference type="SMART" id="SM00228">
    <property type="entry name" value="PDZ"/>
    <property type="match status" value="1"/>
</dbReference>
<dbReference type="CDD" id="cd06707">
    <property type="entry name" value="PDZ_GIPC"/>
    <property type="match status" value="1"/>
</dbReference>
<protein>
    <submittedName>
        <fullName evidence="5">PDZ domain-containing protein GIPC3</fullName>
    </submittedName>
</protein>
<dbReference type="Pfam" id="PF25082">
    <property type="entry name" value="GIPC1_GH2"/>
    <property type="match status" value="1"/>
</dbReference>
<dbReference type="KEGG" id="foc:113201694"/>
<evidence type="ECO:0000313" key="5">
    <source>
        <dbReference type="RefSeq" id="XP_026271306.1"/>
    </source>
</evidence>
<dbReference type="InterPro" id="IPR055349">
    <property type="entry name" value="GH2_GIPC"/>
</dbReference>
<evidence type="ECO:0000313" key="4">
    <source>
        <dbReference type="Proteomes" id="UP000504606"/>
    </source>
</evidence>
<dbReference type="Proteomes" id="UP000504606">
    <property type="component" value="Unplaced"/>
</dbReference>
<dbReference type="InterPro" id="IPR001478">
    <property type="entry name" value="PDZ"/>
</dbReference>
<dbReference type="Pfam" id="PF25083">
    <property type="entry name" value="GIPC1_GH1"/>
    <property type="match status" value="1"/>
</dbReference>